<proteinExistence type="inferred from homology"/>
<dbReference type="SUPFAM" id="SSF55347">
    <property type="entry name" value="Glyceraldehyde-3-phosphate dehydrogenase-like, C-terminal domain"/>
    <property type="match status" value="1"/>
</dbReference>
<comment type="caution">
    <text evidence="8">The sequence shown here is derived from an EMBL/GenBank/DDBJ whole genome shotgun (WGS) entry which is preliminary data.</text>
</comment>
<evidence type="ECO:0000256" key="5">
    <source>
        <dbReference type="ARBA" id="ARBA00049233"/>
    </source>
</evidence>
<dbReference type="PANTHER" id="PTHR22604:SF105">
    <property type="entry name" value="TRANS-1,2-DIHYDROBENZENE-1,2-DIOL DEHYDROGENASE"/>
    <property type="match status" value="1"/>
</dbReference>
<evidence type="ECO:0000256" key="3">
    <source>
        <dbReference type="ARBA" id="ARBA00038984"/>
    </source>
</evidence>
<dbReference type="InterPro" id="IPR000683">
    <property type="entry name" value="Gfo/Idh/MocA-like_OxRdtase_N"/>
</dbReference>
<sequence length="383" mass="42216">MTRSILRWGIISTGGIATEFSQDLCVDPSTRGVTDISHAIAAVGSRSVASAQKFIDGLRSGPETEGWSWGAKNGVLDGCTPHGNYQDVYNDPNVDVIYIGTPPNFHHQNAKEALLAGKHVLCEKPFTFDLEELDELIALAKSKNLFLMEAVWTRFHPLAGAVREVLASGTLGKPLRFTADFSMDWNLDNEPAEHRMLNPALGGGSLLDMGPYPSVWAMLLVHQNPHNTDRDPKVINTYQTVYQRTGVDLNSRWLVEWKGLCQGQLLSDLSCPGHRDATAILQCAEGDLVVEYPPYKAETFHVVPRPDRFPGAITKKTTYHLPVAKGNNGLSYEADEVARCIRAGKIECEKMTWEESRIVQGWFDVVRRSGNTALKGLKGTAGK</sequence>
<dbReference type="Gene3D" id="3.30.360.10">
    <property type="entry name" value="Dihydrodipicolinate Reductase, domain 2"/>
    <property type="match status" value="1"/>
</dbReference>
<keyword evidence="2" id="KW-0560">Oxidoreductase</keyword>
<name>A0A427XPJ4_9TREE</name>
<evidence type="ECO:0000313" key="9">
    <source>
        <dbReference type="Proteomes" id="UP000279259"/>
    </source>
</evidence>
<dbReference type="GO" id="GO:0000166">
    <property type="term" value="F:nucleotide binding"/>
    <property type="evidence" value="ECO:0007669"/>
    <property type="project" value="InterPro"/>
</dbReference>
<dbReference type="PANTHER" id="PTHR22604">
    <property type="entry name" value="OXIDOREDUCTASES"/>
    <property type="match status" value="1"/>
</dbReference>
<dbReference type="SUPFAM" id="SSF51735">
    <property type="entry name" value="NAD(P)-binding Rossmann-fold domains"/>
    <property type="match status" value="1"/>
</dbReference>
<evidence type="ECO:0000313" key="8">
    <source>
        <dbReference type="EMBL" id="RSH80752.1"/>
    </source>
</evidence>
<dbReference type="OrthoDB" id="2129491at2759"/>
<keyword evidence="9" id="KW-1185">Reference proteome</keyword>
<organism evidence="8 9">
    <name type="scientific">Saitozyma podzolica</name>
    <dbReference type="NCBI Taxonomy" id="1890683"/>
    <lineage>
        <taxon>Eukaryota</taxon>
        <taxon>Fungi</taxon>
        <taxon>Dikarya</taxon>
        <taxon>Basidiomycota</taxon>
        <taxon>Agaricomycotina</taxon>
        <taxon>Tremellomycetes</taxon>
        <taxon>Tremellales</taxon>
        <taxon>Trimorphomycetaceae</taxon>
        <taxon>Saitozyma</taxon>
    </lineage>
</organism>
<dbReference type="AlphaFoldDB" id="A0A427XPJ4"/>
<comment type="catalytic activity">
    <reaction evidence="5">
        <text>D-xylose + NADP(+) = D-xylono-1,5-lactone + NADPH + H(+)</text>
        <dbReference type="Rhea" id="RHEA:22000"/>
        <dbReference type="ChEBI" id="CHEBI:15378"/>
        <dbReference type="ChEBI" id="CHEBI:15867"/>
        <dbReference type="ChEBI" id="CHEBI:53455"/>
        <dbReference type="ChEBI" id="CHEBI:57783"/>
        <dbReference type="ChEBI" id="CHEBI:58349"/>
        <dbReference type="EC" id="1.1.1.179"/>
    </reaction>
</comment>
<dbReference type="GO" id="GO:0047837">
    <property type="term" value="F:D-xylose 1-dehydrogenase (NADP+) activity"/>
    <property type="evidence" value="ECO:0007669"/>
    <property type="project" value="UniProtKB-EC"/>
</dbReference>
<evidence type="ECO:0000259" key="6">
    <source>
        <dbReference type="Pfam" id="PF01408"/>
    </source>
</evidence>
<dbReference type="Gene3D" id="3.40.50.720">
    <property type="entry name" value="NAD(P)-binding Rossmann-like Domain"/>
    <property type="match status" value="1"/>
</dbReference>
<dbReference type="InterPro" id="IPR055170">
    <property type="entry name" value="GFO_IDH_MocA-like_dom"/>
</dbReference>
<gene>
    <name evidence="8" type="ORF">EHS25_007088</name>
</gene>
<protein>
    <recommendedName>
        <fullName evidence="3">D-xylose 1-dehydrogenase (NADP(+), D-xylono-1,5-lactone-forming)</fullName>
        <ecNumber evidence="3">1.1.1.179</ecNumber>
    </recommendedName>
    <alternativeName>
        <fullName evidence="4">D-xylose-NADP dehydrogenase</fullName>
    </alternativeName>
</protein>
<dbReference type="EMBL" id="RSCD01000033">
    <property type="protein sequence ID" value="RSH80752.1"/>
    <property type="molecule type" value="Genomic_DNA"/>
</dbReference>
<reference evidence="8 9" key="1">
    <citation type="submission" date="2018-11" db="EMBL/GenBank/DDBJ databases">
        <title>Genome sequence of Saitozyma podzolica DSM 27192.</title>
        <authorList>
            <person name="Aliyu H."/>
            <person name="Gorte O."/>
            <person name="Ochsenreither K."/>
        </authorList>
    </citation>
    <scope>NUCLEOTIDE SEQUENCE [LARGE SCALE GENOMIC DNA]</scope>
    <source>
        <strain evidence="8 9">DSM 27192</strain>
    </source>
</reference>
<evidence type="ECO:0000256" key="1">
    <source>
        <dbReference type="ARBA" id="ARBA00010928"/>
    </source>
</evidence>
<evidence type="ECO:0000256" key="2">
    <source>
        <dbReference type="ARBA" id="ARBA00023002"/>
    </source>
</evidence>
<comment type="similarity">
    <text evidence="1">Belongs to the Gfo/Idh/MocA family.</text>
</comment>
<feature type="domain" description="GFO/IDH/MocA-like oxidoreductase" evidence="7">
    <location>
        <begin position="161"/>
        <end position="288"/>
    </location>
</feature>
<dbReference type="Proteomes" id="UP000279259">
    <property type="component" value="Unassembled WGS sequence"/>
</dbReference>
<dbReference type="STRING" id="1890683.A0A427XPJ4"/>
<accession>A0A427XPJ4</accession>
<dbReference type="Pfam" id="PF22725">
    <property type="entry name" value="GFO_IDH_MocA_C3"/>
    <property type="match status" value="1"/>
</dbReference>
<dbReference type="InterPro" id="IPR050984">
    <property type="entry name" value="Gfo/Idh/MocA_domain"/>
</dbReference>
<feature type="domain" description="Gfo/Idh/MocA-like oxidoreductase N-terminal" evidence="6">
    <location>
        <begin position="7"/>
        <end position="148"/>
    </location>
</feature>
<dbReference type="Pfam" id="PF01408">
    <property type="entry name" value="GFO_IDH_MocA"/>
    <property type="match status" value="1"/>
</dbReference>
<evidence type="ECO:0000259" key="7">
    <source>
        <dbReference type="Pfam" id="PF22725"/>
    </source>
</evidence>
<dbReference type="InterPro" id="IPR036291">
    <property type="entry name" value="NAD(P)-bd_dom_sf"/>
</dbReference>
<dbReference type="EC" id="1.1.1.179" evidence="3"/>
<evidence type="ECO:0000256" key="4">
    <source>
        <dbReference type="ARBA" id="ARBA00042988"/>
    </source>
</evidence>